<dbReference type="SUPFAM" id="SSF81382">
    <property type="entry name" value="Skp1 dimerisation domain-like"/>
    <property type="match status" value="1"/>
</dbReference>
<comment type="function">
    <text evidence="1">Essential component of the SCF (SKP1-CUL1-F-box protein) E3 ubiquitin ligase complexes, which mediate the ubiquitination and subsequent proteasomal degradation of target proteins.</text>
</comment>
<sequence length="164" mass="18152">MSDPANITLVTMDGTTFTVPSAYLHRSKLVQDWLRSEGDKQAMEVKHVTPFVLQGVLNFCEIHAEDTSEPLADPADPTKPFEADPRDDAFRGMPDDQLLQFTMAADILQIPELVRLTAQEMASRIDGKSPDQIRAMFNPDDLAEEDVDSDNEMGEVGEEGAISK</sequence>
<organism evidence="5 6">
    <name type="scientific">Jimgerdemannia flammicorona</name>
    <dbReference type="NCBI Taxonomy" id="994334"/>
    <lineage>
        <taxon>Eukaryota</taxon>
        <taxon>Fungi</taxon>
        <taxon>Fungi incertae sedis</taxon>
        <taxon>Mucoromycota</taxon>
        <taxon>Mucoromycotina</taxon>
        <taxon>Endogonomycetes</taxon>
        <taxon>Endogonales</taxon>
        <taxon>Endogonaceae</taxon>
        <taxon>Jimgerdemannia</taxon>
    </lineage>
</organism>
<dbReference type="Proteomes" id="UP000274822">
    <property type="component" value="Unassembled WGS sequence"/>
</dbReference>
<proteinExistence type="inferred from homology"/>
<dbReference type="PIRSF" id="PIRSF028729">
    <property type="entry name" value="E3_ubiquit_lig_SCF_Skp"/>
    <property type="match status" value="1"/>
</dbReference>
<feature type="domain" description="SKP1 component dimerisation" evidence="3">
    <location>
        <begin position="112"/>
        <end position="146"/>
    </location>
</feature>
<evidence type="ECO:0000256" key="1">
    <source>
        <dbReference type="PIRNR" id="PIRNR028729"/>
    </source>
</evidence>
<evidence type="ECO:0000313" key="6">
    <source>
        <dbReference type="Proteomes" id="UP000274822"/>
    </source>
</evidence>
<dbReference type="GO" id="GO:0006511">
    <property type="term" value="P:ubiquitin-dependent protein catabolic process"/>
    <property type="evidence" value="ECO:0007669"/>
    <property type="project" value="InterPro"/>
</dbReference>
<reference evidence="5 6" key="1">
    <citation type="journal article" date="2018" name="New Phytol.">
        <title>Phylogenomics of Endogonaceae and evolution of mycorrhizas within Mucoromycota.</title>
        <authorList>
            <person name="Chang Y."/>
            <person name="Desiro A."/>
            <person name="Na H."/>
            <person name="Sandor L."/>
            <person name="Lipzen A."/>
            <person name="Clum A."/>
            <person name="Barry K."/>
            <person name="Grigoriev I.V."/>
            <person name="Martin F.M."/>
            <person name="Stajich J.E."/>
            <person name="Smith M.E."/>
            <person name="Bonito G."/>
            <person name="Spatafora J.W."/>
        </authorList>
    </citation>
    <scope>NUCLEOTIDE SEQUENCE [LARGE SCALE GENOMIC DNA]</scope>
    <source>
        <strain evidence="5 6">AD002</strain>
    </source>
</reference>
<name>A0A433QPT5_9FUNG</name>
<dbReference type="UniPathway" id="UPA00143"/>
<feature type="region of interest" description="Disordered" evidence="2">
    <location>
        <begin position="123"/>
        <end position="164"/>
    </location>
</feature>
<feature type="region of interest" description="Disordered" evidence="2">
    <location>
        <begin position="68"/>
        <end position="93"/>
    </location>
</feature>
<dbReference type="InterPro" id="IPR011333">
    <property type="entry name" value="SKP1/BTB/POZ_sf"/>
</dbReference>
<comment type="caution">
    <text evidence="5">The sequence shown here is derived from an EMBL/GenBank/DDBJ whole genome shotgun (WGS) entry which is preliminary data.</text>
</comment>
<feature type="domain" description="SKP1 component POZ" evidence="4">
    <location>
        <begin position="7"/>
        <end position="64"/>
    </location>
</feature>
<protein>
    <recommendedName>
        <fullName evidence="1">E3 ubiquitin ligase complex SCF subunit</fullName>
    </recommendedName>
</protein>
<evidence type="ECO:0000313" key="5">
    <source>
        <dbReference type="EMBL" id="RUS31784.1"/>
    </source>
</evidence>
<dbReference type="Pfam" id="PF03931">
    <property type="entry name" value="Skp1_POZ"/>
    <property type="match status" value="1"/>
</dbReference>
<feature type="compositionally biased region" description="Basic and acidic residues" evidence="2">
    <location>
        <begin position="79"/>
        <end position="93"/>
    </location>
</feature>
<comment type="pathway">
    <text evidence="1">Protein modification; protein ubiquitination.</text>
</comment>
<evidence type="ECO:0000259" key="4">
    <source>
        <dbReference type="Pfam" id="PF03931"/>
    </source>
</evidence>
<feature type="compositionally biased region" description="Acidic residues" evidence="2">
    <location>
        <begin position="141"/>
        <end position="158"/>
    </location>
</feature>
<dbReference type="InterPro" id="IPR036296">
    <property type="entry name" value="SKP1-like_dim_sf"/>
</dbReference>
<dbReference type="InterPro" id="IPR016073">
    <property type="entry name" value="Skp1_comp_POZ"/>
</dbReference>
<dbReference type="PANTHER" id="PTHR11165">
    <property type="entry name" value="SKP1"/>
    <property type="match status" value="1"/>
</dbReference>
<evidence type="ECO:0000256" key="2">
    <source>
        <dbReference type="SAM" id="MobiDB-lite"/>
    </source>
</evidence>
<keyword evidence="6" id="KW-1185">Reference proteome</keyword>
<dbReference type="GO" id="GO:0016567">
    <property type="term" value="P:protein ubiquitination"/>
    <property type="evidence" value="ECO:0007669"/>
    <property type="project" value="UniProtKB-UniPathway"/>
</dbReference>
<dbReference type="AlphaFoldDB" id="A0A433QPT5"/>
<dbReference type="SUPFAM" id="SSF54695">
    <property type="entry name" value="POZ domain"/>
    <property type="match status" value="1"/>
</dbReference>
<evidence type="ECO:0000259" key="3">
    <source>
        <dbReference type="Pfam" id="PF01466"/>
    </source>
</evidence>
<dbReference type="Pfam" id="PF01466">
    <property type="entry name" value="Skp1"/>
    <property type="match status" value="1"/>
</dbReference>
<comment type="subunit">
    <text evidence="1">Component of the SCF (SKP1-CUL1-F-box protein) E3 ubiquitin ligase complexes.</text>
</comment>
<accession>A0A433QPT5</accession>
<dbReference type="EMBL" id="RBNJ01002599">
    <property type="protein sequence ID" value="RUS31784.1"/>
    <property type="molecule type" value="Genomic_DNA"/>
</dbReference>
<gene>
    <name evidence="5" type="ORF">BC938DRAFT_477059</name>
</gene>
<dbReference type="Gene3D" id="3.30.710.10">
    <property type="entry name" value="Potassium Channel Kv1.1, Chain A"/>
    <property type="match status" value="1"/>
</dbReference>
<keyword evidence="1" id="KW-0833">Ubl conjugation pathway</keyword>
<dbReference type="InterPro" id="IPR016897">
    <property type="entry name" value="SKP1"/>
</dbReference>
<comment type="similarity">
    <text evidence="1">Belongs to the SKP1 family.</text>
</comment>
<dbReference type="InterPro" id="IPR016072">
    <property type="entry name" value="Skp1_comp_dimer"/>
</dbReference>